<evidence type="ECO:0000256" key="11">
    <source>
        <dbReference type="SAM" id="MobiDB-lite"/>
    </source>
</evidence>
<dbReference type="GO" id="GO:0052906">
    <property type="term" value="F:tRNA (guanine(37)-N1)-methyltransferase activity"/>
    <property type="evidence" value="ECO:0007669"/>
    <property type="project" value="UniProtKB-UniRule"/>
</dbReference>
<reference evidence="14" key="1">
    <citation type="journal article" date="2023" name="Mol. Phylogenet. Evol.">
        <title>Genome-scale phylogeny and comparative genomics of the fungal order Sordariales.</title>
        <authorList>
            <person name="Hensen N."/>
            <person name="Bonometti L."/>
            <person name="Westerberg I."/>
            <person name="Brannstrom I.O."/>
            <person name="Guillou S."/>
            <person name="Cros-Aarteil S."/>
            <person name="Calhoun S."/>
            <person name="Haridas S."/>
            <person name="Kuo A."/>
            <person name="Mondo S."/>
            <person name="Pangilinan J."/>
            <person name="Riley R."/>
            <person name="LaButti K."/>
            <person name="Andreopoulos B."/>
            <person name="Lipzen A."/>
            <person name="Chen C."/>
            <person name="Yan M."/>
            <person name="Daum C."/>
            <person name="Ng V."/>
            <person name="Clum A."/>
            <person name="Steindorff A."/>
            <person name="Ohm R.A."/>
            <person name="Martin F."/>
            <person name="Silar P."/>
            <person name="Natvig D.O."/>
            <person name="Lalanne C."/>
            <person name="Gautier V."/>
            <person name="Ament-Velasquez S.L."/>
            <person name="Kruys A."/>
            <person name="Hutchinson M.I."/>
            <person name="Powell A.J."/>
            <person name="Barry K."/>
            <person name="Miller A.N."/>
            <person name="Grigoriev I.V."/>
            <person name="Debuchy R."/>
            <person name="Gladieux P."/>
            <person name="Hiltunen Thoren M."/>
            <person name="Johannesson H."/>
        </authorList>
    </citation>
    <scope>NUCLEOTIDE SEQUENCE</scope>
    <source>
        <strain evidence="14">PSN309</strain>
    </source>
</reference>
<evidence type="ECO:0000256" key="9">
    <source>
        <dbReference type="ARBA" id="ARBA00047783"/>
    </source>
</evidence>
<dbReference type="PANTHER" id="PTHR23245">
    <property type="entry name" value="TRNA METHYLTRANSFERASE"/>
    <property type="match status" value="1"/>
</dbReference>
<keyword evidence="6 10" id="KW-0819">tRNA processing</keyword>
<comment type="function">
    <text evidence="10">Specifically methylates the N1 position of guanosine-37 in various cytoplasmic and mitochondrial tRNAs. Methylation is not dependent on the nature of the nucleoside 5' of the target nucleoside. This is the first step in the biosynthesis of wybutosine (yW), a modified base adjacent to the anticodon of tRNAs and required for accurate decoding.</text>
</comment>
<keyword evidence="5 10" id="KW-0949">S-adenosyl-L-methionine</keyword>
<dbReference type="EMBL" id="MU864365">
    <property type="protein sequence ID" value="KAK4190540.1"/>
    <property type="molecule type" value="Genomic_DNA"/>
</dbReference>
<dbReference type="HAMAP" id="MF_03152">
    <property type="entry name" value="TRM5"/>
    <property type="match status" value="1"/>
</dbReference>
<dbReference type="GO" id="GO:0016765">
    <property type="term" value="F:transferase activity, transferring alkyl or aryl (other than methyl) groups"/>
    <property type="evidence" value="ECO:0007669"/>
    <property type="project" value="InterPro"/>
</dbReference>
<evidence type="ECO:0000256" key="2">
    <source>
        <dbReference type="ARBA" id="ARBA00022490"/>
    </source>
</evidence>
<feature type="transmembrane region" description="Helical" evidence="12">
    <location>
        <begin position="68"/>
        <end position="85"/>
    </location>
</feature>
<sequence length="829" mass="93361">MPLKATDLKAYRKDERFGHRLMTAEERIRLLKPYLPTPPPQRSAKRATSKVREGRKERLGVRRLLRRSWHILVFTIVHFFFSLYVRSRQAYHMLGNRFYSVYHHHHHSPELIQKDIKGLSRLPKHLSVILTLEEGRSGAGLEKLVNEAADVAAWCASAGIPQLSIYEKTGILKGYVKETHHAMSEKLKTYFGPSSYPSVTLGAPHVPQIQSGLLSHGSTEKDRKNINIILLSAEDGRDSIVDLTKTLAEMSQRKKIQTADITTELIDAELSESVMSEPDLLILFTPHVELAGYPPWQIRLTEIFHVRDNQGVGYQVFYRGLCKFARAQMQTMGSQGAQSPAPHVTDKKQEDEDIMSALFRVPAVRSGTAALNRALFDKKVDIAAAVIRENKLLSEYRKALVKSDDILKLDRISPIRGHPDSSLADKGAKCLLLHPRIKVQKAETWGPVIQDAVQKGDVNLIPYELRLNYDYYSFRDIMESILPEDLHDEIPGGFNVAGHVAHLNLRKQYLPYKSIIAEVLQDKNPHIKTVINKVDDVGAESEFRTFQYEVLAGPGDLNVTLTENGCVFEFDYSKVYWNSKLETEHTRLVKLFEPGAVVCDVMGGIGPFAVPAGKKGVFVWANDKNPESYKYLKAAVERNRVEQFVRPFNADGLDFIHQAADSVLAAHQNQEKAVVITKKKAPQTTTEKRQKKKSPPVLIEEKIPVPATIGHFVMNLPASAIEFLGAYRGVYSGRESLFSSPQQPLPLVHVYCFSFKPDNTTGTSAQKDICERITKTLGYPVKLVDDKAEEKAINEGEVVIRNVRNVSPNKWMYCASFRLPAEVAFAPRE</sequence>
<organism evidence="14 15">
    <name type="scientific">Podospora australis</name>
    <dbReference type="NCBI Taxonomy" id="1536484"/>
    <lineage>
        <taxon>Eukaryota</taxon>
        <taxon>Fungi</taxon>
        <taxon>Dikarya</taxon>
        <taxon>Ascomycota</taxon>
        <taxon>Pezizomycotina</taxon>
        <taxon>Sordariomycetes</taxon>
        <taxon>Sordariomycetidae</taxon>
        <taxon>Sordariales</taxon>
        <taxon>Podosporaceae</taxon>
        <taxon>Podospora</taxon>
    </lineage>
</organism>
<dbReference type="Gene3D" id="3.40.50.150">
    <property type="entry name" value="Vaccinia Virus protein VP39"/>
    <property type="match status" value="1"/>
</dbReference>
<comment type="similarity">
    <text evidence="10">Belongs to the TRM5 / TYW2 family.</text>
</comment>
<evidence type="ECO:0000313" key="15">
    <source>
        <dbReference type="Proteomes" id="UP001302126"/>
    </source>
</evidence>
<comment type="subcellular location">
    <subcellularLocation>
        <location evidence="10">Mitochondrion matrix</location>
    </subcellularLocation>
    <subcellularLocation>
        <location evidence="10">Nucleus</location>
    </subcellularLocation>
    <subcellularLocation>
        <location evidence="10">Cytoplasm</location>
    </subcellularLocation>
    <text evidence="10">Predominantly in the mitochondria and in the nucleus.</text>
</comment>
<dbReference type="GO" id="GO:0005634">
    <property type="term" value="C:nucleus"/>
    <property type="evidence" value="ECO:0007669"/>
    <property type="project" value="UniProtKB-SubCell"/>
</dbReference>
<comment type="caution">
    <text evidence="10">Lacks conserved residue(s) required for the propagation of feature annotation.</text>
</comment>
<evidence type="ECO:0000256" key="12">
    <source>
        <dbReference type="SAM" id="Phobius"/>
    </source>
</evidence>
<dbReference type="InterPro" id="IPR025792">
    <property type="entry name" value="tRNA_Gua_MeTrfase_euk"/>
</dbReference>
<dbReference type="Gene3D" id="3.40.1180.10">
    <property type="entry name" value="Decaprenyl diphosphate synthase-like"/>
    <property type="match status" value="1"/>
</dbReference>
<gene>
    <name evidence="10" type="primary">TRM5</name>
    <name evidence="14" type="ORF">QBC35DRAFT_513233</name>
</gene>
<keyword evidence="3 10" id="KW-0489">Methyltransferase</keyword>
<comment type="subunit">
    <text evidence="10">Monomer.</text>
</comment>
<feature type="binding site" evidence="10">
    <location>
        <begin position="651"/>
        <end position="652"/>
    </location>
    <ligand>
        <name>S-adenosyl-L-methionine</name>
        <dbReference type="ChEBI" id="CHEBI:59789"/>
    </ligand>
</feature>
<feature type="domain" description="SAM-dependent methyltransferase TRM5/TYW2-type" evidence="13">
    <location>
        <begin position="494"/>
        <end position="821"/>
    </location>
</feature>
<keyword evidence="12" id="KW-0472">Membrane</keyword>
<evidence type="ECO:0000256" key="3">
    <source>
        <dbReference type="ARBA" id="ARBA00022603"/>
    </source>
</evidence>
<evidence type="ECO:0000256" key="5">
    <source>
        <dbReference type="ARBA" id="ARBA00022691"/>
    </source>
</evidence>
<dbReference type="PANTHER" id="PTHR23245:SF36">
    <property type="entry name" value="TRNA (GUANINE(37)-N1)-METHYLTRANSFERASE"/>
    <property type="match status" value="1"/>
</dbReference>
<dbReference type="Gene3D" id="3.30.300.110">
    <property type="entry name" value="Met-10+ protein-like domains"/>
    <property type="match status" value="1"/>
</dbReference>
<dbReference type="PROSITE" id="PS51684">
    <property type="entry name" value="SAM_MT_TRM5_TYW2"/>
    <property type="match status" value="1"/>
</dbReference>
<feature type="binding site" evidence="10">
    <location>
        <position position="585"/>
    </location>
    <ligand>
        <name>S-adenosyl-L-methionine</name>
        <dbReference type="ChEBI" id="CHEBI:59789"/>
    </ligand>
</feature>
<comment type="similarity">
    <text evidence="1">Belongs to the class I-like SAM-binding methyltransferase superfamily. TRM5/TYW2 family.</text>
</comment>
<evidence type="ECO:0000256" key="6">
    <source>
        <dbReference type="ARBA" id="ARBA00022694"/>
    </source>
</evidence>
<keyword evidence="4 10" id="KW-0808">Transferase</keyword>
<dbReference type="GO" id="GO:0005759">
    <property type="term" value="C:mitochondrial matrix"/>
    <property type="evidence" value="ECO:0007669"/>
    <property type="project" value="UniProtKB-SubCell"/>
</dbReference>
<dbReference type="AlphaFoldDB" id="A0AAN7AM65"/>
<evidence type="ECO:0000256" key="4">
    <source>
        <dbReference type="ARBA" id="ARBA00022679"/>
    </source>
</evidence>
<feature type="region of interest" description="Disordered" evidence="11">
    <location>
        <begin position="35"/>
        <end position="54"/>
    </location>
</feature>
<dbReference type="Pfam" id="PF02475">
    <property type="entry name" value="TRM5-TYW2_MTfase"/>
    <property type="match status" value="1"/>
</dbReference>
<evidence type="ECO:0000256" key="7">
    <source>
        <dbReference type="ARBA" id="ARBA00023128"/>
    </source>
</evidence>
<keyword evidence="8 10" id="KW-0539">Nucleus</keyword>
<dbReference type="GO" id="GO:0070901">
    <property type="term" value="P:mitochondrial tRNA methylation"/>
    <property type="evidence" value="ECO:0007669"/>
    <property type="project" value="TreeGrafter"/>
</dbReference>
<comment type="caution">
    <text evidence="14">The sequence shown here is derived from an EMBL/GenBank/DDBJ whole genome shotgun (WGS) entry which is preliminary data.</text>
</comment>
<keyword evidence="15" id="KW-1185">Reference proteome</keyword>
<dbReference type="InterPro" id="IPR029063">
    <property type="entry name" value="SAM-dependent_MTases_sf"/>
</dbReference>
<keyword evidence="12" id="KW-0812">Transmembrane</keyword>
<proteinExistence type="inferred from homology"/>
<keyword evidence="7 10" id="KW-0496">Mitochondrion</keyword>
<evidence type="ECO:0000259" key="13">
    <source>
        <dbReference type="PROSITE" id="PS51684"/>
    </source>
</evidence>
<accession>A0AAN7AM65</accession>
<dbReference type="InterPro" id="IPR036424">
    <property type="entry name" value="UPP_synth-like_sf"/>
</dbReference>
<evidence type="ECO:0000256" key="1">
    <source>
        <dbReference type="ARBA" id="ARBA00009775"/>
    </source>
</evidence>
<protein>
    <recommendedName>
        <fullName evidence="10">tRNA (guanine(37)-N1)-methyltransferase</fullName>
        <ecNumber evidence="10">2.1.1.228</ecNumber>
    </recommendedName>
    <alternativeName>
        <fullName evidence="10">M1G-methyltransferase</fullName>
    </alternativeName>
    <alternativeName>
        <fullName evidence="10">tRNA [GM37] methyltransferase</fullName>
    </alternativeName>
    <alternativeName>
        <fullName evidence="10">tRNA methyltransferase 5</fullName>
    </alternativeName>
</protein>
<evidence type="ECO:0000256" key="8">
    <source>
        <dbReference type="ARBA" id="ARBA00023242"/>
    </source>
</evidence>
<dbReference type="GO" id="GO:0002939">
    <property type="term" value="P:tRNA N1-guanine methylation"/>
    <property type="evidence" value="ECO:0007669"/>
    <property type="project" value="TreeGrafter"/>
</dbReference>
<comment type="catalytic activity">
    <reaction evidence="9 10">
        <text>guanosine(37) in tRNA + S-adenosyl-L-methionine = N(1)-methylguanosine(37) in tRNA + S-adenosyl-L-homocysteine + H(+)</text>
        <dbReference type="Rhea" id="RHEA:36899"/>
        <dbReference type="Rhea" id="RHEA-COMP:10145"/>
        <dbReference type="Rhea" id="RHEA-COMP:10147"/>
        <dbReference type="ChEBI" id="CHEBI:15378"/>
        <dbReference type="ChEBI" id="CHEBI:57856"/>
        <dbReference type="ChEBI" id="CHEBI:59789"/>
        <dbReference type="ChEBI" id="CHEBI:73542"/>
        <dbReference type="ChEBI" id="CHEBI:74269"/>
        <dbReference type="EC" id="2.1.1.228"/>
    </reaction>
</comment>
<keyword evidence="2 10" id="KW-0963">Cytoplasm</keyword>
<dbReference type="InterPro" id="IPR030382">
    <property type="entry name" value="MeTrfase_TRM5/TYW2"/>
</dbReference>
<evidence type="ECO:0000256" key="10">
    <source>
        <dbReference type="HAMAP-Rule" id="MF_03152"/>
    </source>
</evidence>
<dbReference type="SUPFAM" id="SSF64005">
    <property type="entry name" value="Undecaprenyl diphosphate synthase"/>
    <property type="match status" value="1"/>
</dbReference>
<keyword evidence="12" id="KW-1133">Transmembrane helix</keyword>
<feature type="binding site" evidence="10">
    <location>
        <position position="715"/>
    </location>
    <ligand>
        <name>S-adenosyl-L-methionine</name>
        <dbReference type="ChEBI" id="CHEBI:59789"/>
    </ligand>
</feature>
<name>A0AAN7AM65_9PEZI</name>
<reference evidence="14" key="2">
    <citation type="submission" date="2023-05" db="EMBL/GenBank/DDBJ databases">
        <authorList>
            <consortium name="Lawrence Berkeley National Laboratory"/>
            <person name="Steindorff A."/>
            <person name="Hensen N."/>
            <person name="Bonometti L."/>
            <person name="Westerberg I."/>
            <person name="Brannstrom I.O."/>
            <person name="Guillou S."/>
            <person name="Cros-Aarteil S."/>
            <person name="Calhoun S."/>
            <person name="Haridas S."/>
            <person name="Kuo A."/>
            <person name="Mondo S."/>
            <person name="Pangilinan J."/>
            <person name="Riley R."/>
            <person name="Labutti K."/>
            <person name="Andreopoulos B."/>
            <person name="Lipzen A."/>
            <person name="Chen C."/>
            <person name="Yanf M."/>
            <person name="Daum C."/>
            <person name="Ng V."/>
            <person name="Clum A."/>
            <person name="Ohm R."/>
            <person name="Martin F."/>
            <person name="Silar P."/>
            <person name="Natvig D."/>
            <person name="Lalanne C."/>
            <person name="Gautier V."/>
            <person name="Ament-Velasquez S.L."/>
            <person name="Kruys A."/>
            <person name="Hutchinson M.I."/>
            <person name="Powell A.J."/>
            <person name="Barry K."/>
            <person name="Miller A.N."/>
            <person name="Grigoriev I.V."/>
            <person name="Debuchy R."/>
            <person name="Gladieux P."/>
            <person name="Thoren M.H."/>
            <person name="Johannesson H."/>
        </authorList>
    </citation>
    <scope>NUCLEOTIDE SEQUENCE</scope>
    <source>
        <strain evidence="14">PSN309</strain>
    </source>
</reference>
<dbReference type="Pfam" id="PF25133">
    <property type="entry name" value="TYW2_N_2"/>
    <property type="match status" value="1"/>
</dbReference>
<dbReference type="FunFam" id="3.30.300.110:FF:000001">
    <property type="entry name" value="tRNA (guanine(37)-N1)-methyltransferase"/>
    <property type="match status" value="1"/>
</dbReference>
<evidence type="ECO:0000313" key="14">
    <source>
        <dbReference type="EMBL" id="KAK4190540.1"/>
    </source>
</evidence>
<dbReference type="SUPFAM" id="SSF53335">
    <property type="entry name" value="S-adenosyl-L-methionine-dependent methyltransferases"/>
    <property type="match status" value="1"/>
</dbReference>
<dbReference type="InterPro" id="IPR056744">
    <property type="entry name" value="TRM5/TYW2-like_N"/>
</dbReference>
<dbReference type="EC" id="2.1.1.228" evidence="10"/>
<dbReference type="Proteomes" id="UP001302126">
    <property type="component" value="Unassembled WGS sequence"/>
</dbReference>
<dbReference type="InterPro" id="IPR056743">
    <property type="entry name" value="TRM5-TYW2-like_MTfase"/>
</dbReference>